<proteinExistence type="predicted"/>
<name>A0ABD1F9Y0_HYPHA</name>
<accession>A0ABD1F9Y0</accession>
<dbReference type="EMBL" id="JBDJPC010000002">
    <property type="protein sequence ID" value="KAL1514243.1"/>
    <property type="molecule type" value="Genomic_DNA"/>
</dbReference>
<keyword evidence="3" id="KW-1185">Reference proteome</keyword>
<protein>
    <submittedName>
        <fullName evidence="2">Uncharacterized protein</fullName>
    </submittedName>
</protein>
<sequence>MDSFENPSFNSDIADEPLDLSLNSPANSTHTAPTTPRGDGTSKNKHLSKERSSDQVQPHTNLNNKHSELNPPPTRYVDMTENRVRFPNFFRRNTGRRVLHYVQSAPYTKHIILTQKCRSDKILANKGEIKETSQLSIGRRKGSQVFLL</sequence>
<evidence type="ECO:0000313" key="2">
    <source>
        <dbReference type="EMBL" id="KAL1514243.1"/>
    </source>
</evidence>
<reference evidence="2 3" key="1">
    <citation type="submission" date="2024-05" db="EMBL/GenBank/DDBJ databases">
        <title>Genetic variation in Jamaican populations of the coffee berry borer (Hypothenemus hampei).</title>
        <authorList>
            <person name="Errbii M."/>
            <person name="Myrie A."/>
        </authorList>
    </citation>
    <scope>NUCLEOTIDE SEQUENCE [LARGE SCALE GENOMIC DNA]</scope>
    <source>
        <strain evidence="2">JA-Hopewell-2020-01-JO</strain>
        <tissue evidence="2">Whole body</tissue>
    </source>
</reference>
<feature type="compositionally biased region" description="Polar residues" evidence="1">
    <location>
        <begin position="1"/>
        <end position="11"/>
    </location>
</feature>
<organism evidence="2 3">
    <name type="scientific">Hypothenemus hampei</name>
    <name type="common">Coffee berry borer</name>
    <dbReference type="NCBI Taxonomy" id="57062"/>
    <lineage>
        <taxon>Eukaryota</taxon>
        <taxon>Metazoa</taxon>
        <taxon>Ecdysozoa</taxon>
        <taxon>Arthropoda</taxon>
        <taxon>Hexapoda</taxon>
        <taxon>Insecta</taxon>
        <taxon>Pterygota</taxon>
        <taxon>Neoptera</taxon>
        <taxon>Endopterygota</taxon>
        <taxon>Coleoptera</taxon>
        <taxon>Polyphaga</taxon>
        <taxon>Cucujiformia</taxon>
        <taxon>Curculionidae</taxon>
        <taxon>Scolytinae</taxon>
        <taxon>Hypothenemus</taxon>
    </lineage>
</organism>
<evidence type="ECO:0000313" key="3">
    <source>
        <dbReference type="Proteomes" id="UP001566132"/>
    </source>
</evidence>
<feature type="region of interest" description="Disordered" evidence="1">
    <location>
        <begin position="1"/>
        <end position="80"/>
    </location>
</feature>
<evidence type="ECO:0000256" key="1">
    <source>
        <dbReference type="SAM" id="MobiDB-lite"/>
    </source>
</evidence>
<feature type="compositionally biased region" description="Polar residues" evidence="1">
    <location>
        <begin position="54"/>
        <end position="64"/>
    </location>
</feature>
<gene>
    <name evidence="2" type="ORF">ABEB36_003530</name>
</gene>
<dbReference type="Proteomes" id="UP001566132">
    <property type="component" value="Unassembled WGS sequence"/>
</dbReference>
<dbReference type="AlphaFoldDB" id="A0ABD1F9Y0"/>
<feature type="compositionally biased region" description="Polar residues" evidence="1">
    <location>
        <begin position="21"/>
        <end position="34"/>
    </location>
</feature>
<comment type="caution">
    <text evidence="2">The sequence shown here is derived from an EMBL/GenBank/DDBJ whole genome shotgun (WGS) entry which is preliminary data.</text>
</comment>